<proteinExistence type="inferred from homology"/>
<dbReference type="RefSeq" id="WP_146289081.1">
    <property type="nucleotide sequence ID" value="NZ_CP042304.1"/>
</dbReference>
<dbReference type="Pfam" id="PF01909">
    <property type="entry name" value="NTP_transf_2"/>
    <property type="match status" value="1"/>
</dbReference>
<dbReference type="CDD" id="cd05403">
    <property type="entry name" value="NT_KNTase_like"/>
    <property type="match status" value="1"/>
</dbReference>
<dbReference type="EMBL" id="CP042304">
    <property type="protein sequence ID" value="QDZ10279.1"/>
    <property type="molecule type" value="Genomic_DNA"/>
</dbReference>
<evidence type="ECO:0000313" key="12">
    <source>
        <dbReference type="Proteomes" id="UP000315364"/>
    </source>
</evidence>
<gene>
    <name evidence="11" type="ORF">FPZ08_05670</name>
</gene>
<comment type="cofactor">
    <cofactor evidence="1">
        <name>Mg(2+)</name>
        <dbReference type="ChEBI" id="CHEBI:18420"/>
    </cofactor>
</comment>
<dbReference type="OrthoDB" id="559450at2"/>
<evidence type="ECO:0000256" key="5">
    <source>
        <dbReference type="ARBA" id="ARBA00022723"/>
    </source>
</evidence>
<keyword evidence="5" id="KW-0479">Metal-binding</keyword>
<comment type="similarity">
    <text evidence="9">Belongs to the MntA antitoxin family.</text>
</comment>
<keyword evidence="6" id="KW-0547">Nucleotide-binding</keyword>
<dbReference type="SUPFAM" id="SSF81301">
    <property type="entry name" value="Nucleotidyltransferase"/>
    <property type="match status" value="1"/>
</dbReference>
<reference evidence="11 12" key="1">
    <citation type="submission" date="2019-07" db="EMBL/GenBank/DDBJ databases">
        <title>Full genome sequence of Devosia sp. Gsoil 520.</title>
        <authorList>
            <person name="Im W.-T."/>
        </authorList>
    </citation>
    <scope>NUCLEOTIDE SEQUENCE [LARGE SCALE GENOMIC DNA]</scope>
    <source>
        <strain evidence="11 12">Gsoil 520</strain>
    </source>
</reference>
<dbReference type="PANTHER" id="PTHR33571:SF12">
    <property type="entry name" value="BSL3053 PROTEIN"/>
    <property type="match status" value="1"/>
</dbReference>
<evidence type="ECO:0000256" key="2">
    <source>
        <dbReference type="ARBA" id="ARBA00022649"/>
    </source>
</evidence>
<dbReference type="GO" id="GO:0005524">
    <property type="term" value="F:ATP binding"/>
    <property type="evidence" value="ECO:0007669"/>
    <property type="project" value="UniProtKB-KW"/>
</dbReference>
<dbReference type="PANTHER" id="PTHR33571">
    <property type="entry name" value="SSL8005 PROTEIN"/>
    <property type="match status" value="1"/>
</dbReference>
<name>A0A5B8LQV7_9HYPH</name>
<accession>A0A5B8LQV7</accession>
<dbReference type="Proteomes" id="UP000315364">
    <property type="component" value="Chromosome"/>
</dbReference>
<dbReference type="Gene3D" id="3.30.460.10">
    <property type="entry name" value="Beta Polymerase, domain 2"/>
    <property type="match status" value="1"/>
</dbReference>
<evidence type="ECO:0000256" key="4">
    <source>
        <dbReference type="ARBA" id="ARBA00022695"/>
    </source>
</evidence>
<keyword evidence="3 11" id="KW-0808">Transferase</keyword>
<keyword evidence="12" id="KW-1185">Reference proteome</keyword>
<keyword evidence="8" id="KW-0460">Magnesium</keyword>
<dbReference type="InterPro" id="IPR002934">
    <property type="entry name" value="Polymerase_NTP_transf_dom"/>
</dbReference>
<sequence length="101" mass="11356">MRNLSREKLLAELRALRPELEREGVSHLGLFGSRARGDNRQDSDIDLLMDLSPGESLSLLDIIGIGHRVEDRVGLPTHIVLRRSAPERFLTRTAPDEVSVF</sequence>
<dbReference type="AlphaFoldDB" id="A0A5B8LQV7"/>
<dbReference type="GO" id="GO:0016779">
    <property type="term" value="F:nucleotidyltransferase activity"/>
    <property type="evidence" value="ECO:0007669"/>
    <property type="project" value="UniProtKB-KW"/>
</dbReference>
<dbReference type="InterPro" id="IPR052038">
    <property type="entry name" value="Type-VII_TA_antitoxin"/>
</dbReference>
<evidence type="ECO:0000256" key="9">
    <source>
        <dbReference type="ARBA" id="ARBA00038276"/>
    </source>
</evidence>
<evidence type="ECO:0000256" key="7">
    <source>
        <dbReference type="ARBA" id="ARBA00022840"/>
    </source>
</evidence>
<evidence type="ECO:0000256" key="1">
    <source>
        <dbReference type="ARBA" id="ARBA00001946"/>
    </source>
</evidence>
<feature type="domain" description="Polymerase nucleotidyl transferase" evidence="10">
    <location>
        <begin position="14"/>
        <end position="88"/>
    </location>
</feature>
<keyword evidence="7" id="KW-0067">ATP-binding</keyword>
<evidence type="ECO:0000313" key="11">
    <source>
        <dbReference type="EMBL" id="QDZ10279.1"/>
    </source>
</evidence>
<evidence type="ECO:0000256" key="6">
    <source>
        <dbReference type="ARBA" id="ARBA00022741"/>
    </source>
</evidence>
<organism evidence="11 12">
    <name type="scientific">Devosia ginsengisoli</name>
    <dbReference type="NCBI Taxonomy" id="400770"/>
    <lineage>
        <taxon>Bacteria</taxon>
        <taxon>Pseudomonadati</taxon>
        <taxon>Pseudomonadota</taxon>
        <taxon>Alphaproteobacteria</taxon>
        <taxon>Hyphomicrobiales</taxon>
        <taxon>Devosiaceae</taxon>
        <taxon>Devosia</taxon>
    </lineage>
</organism>
<dbReference type="GO" id="GO:0046872">
    <property type="term" value="F:metal ion binding"/>
    <property type="evidence" value="ECO:0007669"/>
    <property type="project" value="UniProtKB-KW"/>
</dbReference>
<keyword evidence="2" id="KW-1277">Toxin-antitoxin system</keyword>
<evidence type="ECO:0000256" key="8">
    <source>
        <dbReference type="ARBA" id="ARBA00022842"/>
    </source>
</evidence>
<dbReference type="KEGG" id="dea:FPZ08_05670"/>
<dbReference type="InterPro" id="IPR043519">
    <property type="entry name" value="NT_sf"/>
</dbReference>
<keyword evidence="4" id="KW-0548">Nucleotidyltransferase</keyword>
<protein>
    <submittedName>
        <fullName evidence="11">Nucleotidyltransferase domain-containing protein</fullName>
    </submittedName>
</protein>
<evidence type="ECO:0000259" key="10">
    <source>
        <dbReference type="Pfam" id="PF01909"/>
    </source>
</evidence>
<evidence type="ECO:0000256" key="3">
    <source>
        <dbReference type="ARBA" id="ARBA00022679"/>
    </source>
</evidence>